<protein>
    <submittedName>
        <fullName evidence="2">Uncharacterized protein</fullName>
    </submittedName>
</protein>
<name>A0A315Y336_RUMFL</name>
<dbReference type="RefSeq" id="WP_109725507.1">
    <property type="nucleotide sequence ID" value="NZ_QGDI01000002.1"/>
</dbReference>
<feature type="region of interest" description="Disordered" evidence="1">
    <location>
        <begin position="73"/>
        <end position="104"/>
    </location>
</feature>
<feature type="compositionally biased region" description="Low complexity" evidence="1">
    <location>
        <begin position="90"/>
        <end position="104"/>
    </location>
</feature>
<gene>
    <name evidence="2" type="ORF">IE37_00618</name>
</gene>
<evidence type="ECO:0000256" key="1">
    <source>
        <dbReference type="SAM" id="MobiDB-lite"/>
    </source>
</evidence>
<feature type="compositionally biased region" description="Low complexity" evidence="1">
    <location>
        <begin position="73"/>
        <end position="82"/>
    </location>
</feature>
<evidence type="ECO:0000313" key="3">
    <source>
        <dbReference type="Proteomes" id="UP000245720"/>
    </source>
</evidence>
<organism evidence="2 3">
    <name type="scientific">Ruminococcus flavefaciens</name>
    <dbReference type="NCBI Taxonomy" id="1265"/>
    <lineage>
        <taxon>Bacteria</taxon>
        <taxon>Bacillati</taxon>
        <taxon>Bacillota</taxon>
        <taxon>Clostridia</taxon>
        <taxon>Eubacteriales</taxon>
        <taxon>Oscillospiraceae</taxon>
        <taxon>Ruminococcus</taxon>
    </lineage>
</organism>
<comment type="caution">
    <text evidence="2">The sequence shown here is derived from an EMBL/GenBank/DDBJ whole genome shotgun (WGS) entry which is preliminary data.</text>
</comment>
<dbReference type="OrthoDB" id="1958118at2"/>
<dbReference type="EMBL" id="QGDI01000002">
    <property type="protein sequence ID" value="PWJ14633.1"/>
    <property type="molecule type" value="Genomic_DNA"/>
</dbReference>
<dbReference type="Proteomes" id="UP000245720">
    <property type="component" value="Unassembled WGS sequence"/>
</dbReference>
<sequence length="164" mass="17009">MNEKTFEMTIQVTTESAKKVIALLSNEYPYKVEAPAPAAMPAVQTAVQQFGGSPYNNAPAPVPAAPQAPVYTGAPAYTAQPMPQQPPQVQPQTQAPPQVTGAPTSAPMYSIAQLQAACGPLADSGKLADLQKLIASFGVSSLAELPQARYGEFANGLRSLGGVL</sequence>
<evidence type="ECO:0000313" key="2">
    <source>
        <dbReference type="EMBL" id="PWJ14633.1"/>
    </source>
</evidence>
<proteinExistence type="predicted"/>
<reference evidence="2 3" key="1">
    <citation type="submission" date="2018-05" db="EMBL/GenBank/DDBJ databases">
        <title>The Hungate 1000. A catalogue of reference genomes from the rumen microbiome.</title>
        <authorList>
            <person name="Kelly W."/>
        </authorList>
    </citation>
    <scope>NUCLEOTIDE SEQUENCE [LARGE SCALE GENOMIC DNA]</scope>
    <source>
        <strain evidence="2 3">SAb67</strain>
    </source>
</reference>
<accession>A0A315Y336</accession>
<dbReference type="AlphaFoldDB" id="A0A315Y336"/>